<organism evidence="2 3">
    <name type="scientific">Pleurodeles waltl</name>
    <name type="common">Iberian ribbed newt</name>
    <dbReference type="NCBI Taxonomy" id="8319"/>
    <lineage>
        <taxon>Eukaryota</taxon>
        <taxon>Metazoa</taxon>
        <taxon>Chordata</taxon>
        <taxon>Craniata</taxon>
        <taxon>Vertebrata</taxon>
        <taxon>Euteleostomi</taxon>
        <taxon>Amphibia</taxon>
        <taxon>Batrachia</taxon>
        <taxon>Caudata</taxon>
        <taxon>Salamandroidea</taxon>
        <taxon>Salamandridae</taxon>
        <taxon>Pleurodelinae</taxon>
        <taxon>Pleurodeles</taxon>
    </lineage>
</organism>
<comment type="caution">
    <text evidence="2">The sequence shown here is derived from an EMBL/GenBank/DDBJ whole genome shotgun (WGS) entry which is preliminary data.</text>
</comment>
<dbReference type="AlphaFoldDB" id="A0AAV7VAG5"/>
<protein>
    <submittedName>
        <fullName evidence="2">Uncharacterized protein</fullName>
    </submittedName>
</protein>
<reference evidence="2" key="1">
    <citation type="journal article" date="2022" name="bioRxiv">
        <title>Sequencing and chromosome-scale assembly of the giantPleurodeles waltlgenome.</title>
        <authorList>
            <person name="Brown T."/>
            <person name="Elewa A."/>
            <person name="Iarovenko S."/>
            <person name="Subramanian E."/>
            <person name="Araus A.J."/>
            <person name="Petzold A."/>
            <person name="Susuki M."/>
            <person name="Suzuki K.-i.T."/>
            <person name="Hayashi T."/>
            <person name="Toyoda A."/>
            <person name="Oliveira C."/>
            <person name="Osipova E."/>
            <person name="Leigh N.D."/>
            <person name="Simon A."/>
            <person name="Yun M.H."/>
        </authorList>
    </citation>
    <scope>NUCLEOTIDE SEQUENCE</scope>
    <source>
        <strain evidence="2">20211129_DDA</strain>
        <tissue evidence="2">Liver</tissue>
    </source>
</reference>
<evidence type="ECO:0000256" key="1">
    <source>
        <dbReference type="SAM" id="MobiDB-lite"/>
    </source>
</evidence>
<gene>
    <name evidence="2" type="ORF">NDU88_001000</name>
</gene>
<keyword evidence="3" id="KW-1185">Reference proteome</keyword>
<sequence>MSSRNLSPEELEDRREERKLKLELAKLTLDQVLYKQEKERALAKLVKEQALDEKQVANIQDPWGIIERSANILVLQTVAADQHKWGGDVYNGGEYPEEVGVGEREVWREKDGELGDPGKSQDVSAEEGEAGERKNSAPDNMREGGWTEAAAPKREERMAATQEKDSVHEDATARAQSRNPRQVQHWGCGLLKG</sequence>
<feature type="region of interest" description="Disordered" evidence="1">
    <location>
        <begin position="85"/>
        <end position="193"/>
    </location>
</feature>
<feature type="compositionally biased region" description="Basic and acidic residues" evidence="1">
    <location>
        <begin position="151"/>
        <end position="172"/>
    </location>
</feature>
<feature type="compositionally biased region" description="Basic and acidic residues" evidence="1">
    <location>
        <begin position="101"/>
        <end position="113"/>
    </location>
</feature>
<evidence type="ECO:0000313" key="3">
    <source>
        <dbReference type="Proteomes" id="UP001066276"/>
    </source>
</evidence>
<accession>A0AAV7VAG5</accession>
<feature type="compositionally biased region" description="Basic and acidic residues" evidence="1">
    <location>
        <begin position="130"/>
        <end position="142"/>
    </location>
</feature>
<evidence type="ECO:0000313" key="2">
    <source>
        <dbReference type="EMBL" id="KAJ1197138.1"/>
    </source>
</evidence>
<dbReference type="EMBL" id="JANPWB010000003">
    <property type="protein sequence ID" value="KAJ1197138.1"/>
    <property type="molecule type" value="Genomic_DNA"/>
</dbReference>
<name>A0AAV7VAG5_PLEWA</name>
<dbReference type="Proteomes" id="UP001066276">
    <property type="component" value="Chromosome 2_1"/>
</dbReference>
<proteinExistence type="predicted"/>